<accession>A0AB34IJ88</accession>
<keyword evidence="3" id="KW-1185">Reference proteome</keyword>
<evidence type="ECO:0000313" key="2">
    <source>
        <dbReference type="EMBL" id="KAL1499960.1"/>
    </source>
</evidence>
<evidence type="ECO:0000256" key="1">
    <source>
        <dbReference type="SAM" id="MobiDB-lite"/>
    </source>
</evidence>
<evidence type="ECO:0000313" key="3">
    <source>
        <dbReference type="Proteomes" id="UP001515480"/>
    </source>
</evidence>
<feature type="region of interest" description="Disordered" evidence="1">
    <location>
        <begin position="93"/>
        <end position="159"/>
    </location>
</feature>
<dbReference type="AlphaFoldDB" id="A0AB34IJ88"/>
<dbReference type="EMBL" id="JBGBPQ010000024">
    <property type="protein sequence ID" value="KAL1499960.1"/>
    <property type="molecule type" value="Genomic_DNA"/>
</dbReference>
<dbReference type="Proteomes" id="UP001515480">
    <property type="component" value="Unassembled WGS sequence"/>
</dbReference>
<protein>
    <submittedName>
        <fullName evidence="2">Uncharacterized protein</fullName>
    </submittedName>
</protein>
<gene>
    <name evidence="2" type="ORF">AB1Y20_012640</name>
</gene>
<reference evidence="2 3" key="1">
    <citation type="journal article" date="2024" name="Science">
        <title>Giant polyketide synthase enzymes in the biosynthesis of giant marine polyether toxins.</title>
        <authorList>
            <person name="Fallon T.R."/>
            <person name="Shende V.V."/>
            <person name="Wierzbicki I.H."/>
            <person name="Pendleton A.L."/>
            <person name="Watervoot N.F."/>
            <person name="Auber R.P."/>
            <person name="Gonzalez D.J."/>
            <person name="Wisecaver J.H."/>
            <person name="Moore B.S."/>
        </authorList>
    </citation>
    <scope>NUCLEOTIDE SEQUENCE [LARGE SCALE GENOMIC DNA]</scope>
    <source>
        <strain evidence="2 3">12B1</strain>
    </source>
</reference>
<name>A0AB34IJ88_PRYPA</name>
<proteinExistence type="predicted"/>
<sequence length="211" mass="22492">MARVEKREVMLWSMLNSHTPPLSLAIEYDGTLPHLIHIVCLSIAQRFRVPCTPKTHTLRLWDDEQRGFTPLRPGACIPREGPIKVALAPLHPAAPPAAARGPSAAPLASRPPSPPLTLQKAEPKPPQVSAAADTPARARPPEAEGAARGGRDGEPRGGVASGVGAVGLASSFWKLRPKEDIAEFPLKTINVPRREDSNPSNVVLGELIGLL</sequence>
<feature type="compositionally biased region" description="Low complexity" evidence="1">
    <location>
        <begin position="93"/>
        <end position="108"/>
    </location>
</feature>
<organism evidence="2 3">
    <name type="scientific">Prymnesium parvum</name>
    <name type="common">Toxic golden alga</name>
    <dbReference type="NCBI Taxonomy" id="97485"/>
    <lineage>
        <taxon>Eukaryota</taxon>
        <taxon>Haptista</taxon>
        <taxon>Haptophyta</taxon>
        <taxon>Prymnesiophyceae</taxon>
        <taxon>Prymnesiales</taxon>
        <taxon>Prymnesiaceae</taxon>
        <taxon>Prymnesium</taxon>
    </lineage>
</organism>
<comment type="caution">
    <text evidence="2">The sequence shown here is derived from an EMBL/GenBank/DDBJ whole genome shotgun (WGS) entry which is preliminary data.</text>
</comment>